<dbReference type="SUPFAM" id="SSF110296">
    <property type="entry name" value="Oligoxyloglucan reducing end-specific cellobiohydrolase"/>
    <property type="match status" value="1"/>
</dbReference>
<accession>A0A2S9YTI4</accession>
<comment type="caution">
    <text evidence="1">The sequence shown here is derived from an EMBL/GenBank/DDBJ whole genome shotgun (WGS) entry which is preliminary data.</text>
</comment>
<proteinExistence type="predicted"/>
<dbReference type="CDD" id="cd15482">
    <property type="entry name" value="Sialidase_non-viral"/>
    <property type="match status" value="1"/>
</dbReference>
<dbReference type="InterPro" id="IPR015943">
    <property type="entry name" value="WD40/YVTN_repeat-like_dom_sf"/>
</dbReference>
<sequence>MSDTLLVSTRKGLFEVRRHGSGWSVDRASFLGDNVTLALADVRDGSWYAALDHGHFGAKLHRSEDDGASWVEIGTPEYPPKPDDEDDVGADGRSIPWALKLIWSLAPGGADRPGELWAGTIPGGLFRSRDHGETWELIESLWRHPDRKRWFGGGADFPGIHSVLVDPRDSSRMLVAVSCGGVWETTDDGQTWTVRADGMRANFMPPEQAGDPVIQDPHRMVACPANFDQLWVQHHCGIWRSRDGARSWVEVEEAGPSTFGFAVAVHPKDGDTAYFVPGISDQLRVPEDGRVVVTRTHDGGRSFDVLRKGLPQEHAYDIVFRHALDIDQTGQRLALGSTTGNLWITEDAGDNFEQIRGHLPPIYAVHFVPLSPS</sequence>
<dbReference type="PANTHER" id="PTHR43739:SF5">
    <property type="entry name" value="EXO-ALPHA-SIALIDASE"/>
    <property type="match status" value="1"/>
</dbReference>
<dbReference type="AlphaFoldDB" id="A0A2S9YTI4"/>
<dbReference type="EMBL" id="PVNL01000042">
    <property type="protein sequence ID" value="PRQ08398.1"/>
    <property type="molecule type" value="Genomic_DNA"/>
</dbReference>
<dbReference type="RefSeq" id="WP_106089036.1">
    <property type="nucleotide sequence ID" value="NZ_PVNL01000042.1"/>
</dbReference>
<protein>
    <submittedName>
        <fullName evidence="1">BNR/Asp-box repeat protein</fullName>
    </submittedName>
</protein>
<dbReference type="Proteomes" id="UP000238823">
    <property type="component" value="Unassembled WGS sequence"/>
</dbReference>
<dbReference type="OrthoDB" id="9764804at2"/>
<dbReference type="GO" id="GO:0010411">
    <property type="term" value="P:xyloglucan metabolic process"/>
    <property type="evidence" value="ECO:0007669"/>
    <property type="project" value="TreeGrafter"/>
</dbReference>
<dbReference type="InterPro" id="IPR052025">
    <property type="entry name" value="Xyloglucanase_GH74"/>
</dbReference>
<evidence type="ECO:0000313" key="1">
    <source>
        <dbReference type="EMBL" id="PRQ08398.1"/>
    </source>
</evidence>
<name>A0A2S9YTI4_9BACT</name>
<evidence type="ECO:0000313" key="2">
    <source>
        <dbReference type="Proteomes" id="UP000238823"/>
    </source>
</evidence>
<organism evidence="1 2">
    <name type="scientific">Enhygromyxa salina</name>
    <dbReference type="NCBI Taxonomy" id="215803"/>
    <lineage>
        <taxon>Bacteria</taxon>
        <taxon>Pseudomonadati</taxon>
        <taxon>Myxococcota</taxon>
        <taxon>Polyangia</taxon>
        <taxon>Nannocystales</taxon>
        <taxon>Nannocystaceae</taxon>
        <taxon>Enhygromyxa</taxon>
    </lineage>
</organism>
<dbReference type="Gene3D" id="2.130.10.10">
    <property type="entry name" value="YVTN repeat-like/Quinoprotein amine dehydrogenase"/>
    <property type="match status" value="1"/>
</dbReference>
<dbReference type="PANTHER" id="PTHR43739">
    <property type="entry name" value="XYLOGLUCANASE (EUROFUNG)"/>
    <property type="match status" value="1"/>
</dbReference>
<gene>
    <name evidence="1" type="ORF">ENSA7_20250</name>
</gene>
<reference evidence="1 2" key="1">
    <citation type="submission" date="2018-03" db="EMBL/GenBank/DDBJ databases">
        <title>Draft Genome Sequences of the Obligatory Marine Myxobacteria Enhygromyxa salina SWB007.</title>
        <authorList>
            <person name="Poehlein A."/>
            <person name="Moghaddam J.A."/>
            <person name="Harms H."/>
            <person name="Alanjari M."/>
            <person name="Koenig G.M."/>
            <person name="Daniel R."/>
            <person name="Schaeberle T.F."/>
        </authorList>
    </citation>
    <scope>NUCLEOTIDE SEQUENCE [LARGE SCALE GENOMIC DNA]</scope>
    <source>
        <strain evidence="1 2">SWB007</strain>
    </source>
</reference>